<dbReference type="InterPro" id="IPR005064">
    <property type="entry name" value="BUG"/>
</dbReference>
<dbReference type="Pfam" id="PF03401">
    <property type="entry name" value="TctC"/>
    <property type="match status" value="1"/>
</dbReference>
<evidence type="ECO:0000256" key="1">
    <source>
        <dbReference type="ARBA" id="ARBA00006987"/>
    </source>
</evidence>
<accession>A0A3P3EVD6</accession>
<evidence type="ECO:0000313" key="3">
    <source>
        <dbReference type="Proteomes" id="UP000271590"/>
    </source>
</evidence>
<protein>
    <submittedName>
        <fullName evidence="2">Tripartite tricarboxylate transporter substrate binding protein</fullName>
    </submittedName>
</protein>
<dbReference type="PANTHER" id="PTHR42928">
    <property type="entry name" value="TRICARBOXYLATE-BINDING PROTEIN"/>
    <property type="match status" value="1"/>
</dbReference>
<dbReference type="CDD" id="cd07012">
    <property type="entry name" value="PBP2_Bug_TTT"/>
    <property type="match status" value="1"/>
</dbReference>
<dbReference type="PANTHER" id="PTHR42928:SF5">
    <property type="entry name" value="BLR1237 PROTEIN"/>
    <property type="match status" value="1"/>
</dbReference>
<sequence>MGHIGFGAKYLNYTETEMNKMNIETVHPCRRTALLFGAALMALHGIPFAQTGSAATTRLVVPFAAGGGSDVVARLVADGLREALNETVIVENLAGAAGNIGADAVARAKPDGRTLLFTPQSPLTIAQFVEPKPPFDPERAFVPIAIVAQTPLVLLVNASVPANSLQELVAYSKANPKALSYGVPSHEFGFTTELLARHAGLSMLGVPYRGSGQAMTDLLGGTIQVLLSSGGAASAQLKEKRVKALAVVGTSRSPQFPDVPTTKEVGLGDLKVFGWFGIFAPAGTPERTVDRLTQAAIALGKDPAYAARLKQAGYEPMALDRAQTQTALEDHRNAWRAIAPRLGEK</sequence>
<gene>
    <name evidence="2" type="ORF">EH244_06415</name>
</gene>
<dbReference type="PIRSF" id="PIRSF017082">
    <property type="entry name" value="YflP"/>
    <property type="match status" value="1"/>
</dbReference>
<dbReference type="EMBL" id="RQXU01000003">
    <property type="protein sequence ID" value="RRH90380.1"/>
    <property type="molecule type" value="Genomic_DNA"/>
</dbReference>
<proteinExistence type="inferred from homology"/>
<evidence type="ECO:0000313" key="2">
    <source>
        <dbReference type="EMBL" id="RRH90380.1"/>
    </source>
</evidence>
<reference evidence="2 3" key="1">
    <citation type="submission" date="2018-11" db="EMBL/GenBank/DDBJ databases">
        <title>The genome of Variovorax sp T529.</title>
        <authorList>
            <person name="Gao J."/>
        </authorList>
    </citation>
    <scope>NUCLEOTIDE SEQUENCE [LARGE SCALE GENOMIC DNA]</scope>
    <source>
        <strain evidence="2 3">T529</strain>
    </source>
</reference>
<dbReference type="Gene3D" id="3.40.190.150">
    <property type="entry name" value="Bordetella uptake gene, domain 1"/>
    <property type="match status" value="1"/>
</dbReference>
<dbReference type="SUPFAM" id="SSF53850">
    <property type="entry name" value="Periplasmic binding protein-like II"/>
    <property type="match status" value="1"/>
</dbReference>
<dbReference type="InterPro" id="IPR042100">
    <property type="entry name" value="Bug_dom1"/>
</dbReference>
<name>A0A3P3EVD6_9BURK</name>
<dbReference type="Gene3D" id="3.40.190.10">
    <property type="entry name" value="Periplasmic binding protein-like II"/>
    <property type="match status" value="1"/>
</dbReference>
<dbReference type="AlphaFoldDB" id="A0A3P3EVD6"/>
<comment type="similarity">
    <text evidence="1">Belongs to the UPF0065 (bug) family.</text>
</comment>
<dbReference type="Proteomes" id="UP000271590">
    <property type="component" value="Unassembled WGS sequence"/>
</dbReference>
<comment type="caution">
    <text evidence="2">The sequence shown here is derived from an EMBL/GenBank/DDBJ whole genome shotgun (WGS) entry which is preliminary data.</text>
</comment>
<organism evidence="2 3">
    <name type="scientific">Variovorax beijingensis</name>
    <dbReference type="NCBI Taxonomy" id="2496117"/>
    <lineage>
        <taxon>Bacteria</taxon>
        <taxon>Pseudomonadati</taxon>
        <taxon>Pseudomonadota</taxon>
        <taxon>Betaproteobacteria</taxon>
        <taxon>Burkholderiales</taxon>
        <taxon>Comamonadaceae</taxon>
        <taxon>Variovorax</taxon>
    </lineage>
</organism>